<dbReference type="PANTHER" id="PTHR45228">
    <property type="entry name" value="CYCLIC DI-GMP PHOSPHODIESTERASE TM_0186-RELATED"/>
    <property type="match status" value="1"/>
</dbReference>
<dbReference type="InterPro" id="IPR052020">
    <property type="entry name" value="Cyclic_di-GMP/3'3'-cGAMP_PDE"/>
</dbReference>
<dbReference type="Pfam" id="PF00196">
    <property type="entry name" value="GerE"/>
    <property type="match status" value="1"/>
</dbReference>
<dbReference type="InterPro" id="IPR000792">
    <property type="entry name" value="Tscrpt_reg_LuxR_C"/>
</dbReference>
<evidence type="ECO:0000313" key="4">
    <source>
        <dbReference type="EMBL" id="MFD2091473.1"/>
    </source>
</evidence>
<accession>A0ABW4X9I5</accession>
<feature type="domain" description="HTH luxR-type" evidence="2">
    <location>
        <begin position="459"/>
        <end position="524"/>
    </location>
</feature>
<dbReference type="SMART" id="SM00421">
    <property type="entry name" value="HTH_LUXR"/>
    <property type="match status" value="1"/>
</dbReference>
<dbReference type="EMBL" id="JBHUHP010000008">
    <property type="protein sequence ID" value="MFD2091473.1"/>
    <property type="molecule type" value="Genomic_DNA"/>
</dbReference>
<sequence>MPEPRTGGRTAGRQPPRIRLADLLVALSGVADLGMALPIGSSVRAALVAVDLAHHLRWPERDISAVFYAALLQHIGCTAYSHEVTSLFEDEQSVKRAALATDFSRPREVVLGYLPRITSDAPPGQRLRTVRSALLHSRRMTVGYRTANCETAALVARRLSLPEATRLALLDNFEWWNGGGGPRGLRGDDISPVSRLVNVAGFAVFFDGIGGPDAARQALARRSGRYLDPEVVEAFMVRADELLARTNAGDVSDRLLATEPEPHRRVTDDSALDDALRVFGEAVDLKSPYFHGHSATVSRLAAEACCRLGQPTEAVVLAGRAGLVHDIGRVAVATGVWEHAGPLGSDAWQQVRLHAYHSEQILARSAGLAAVARLAGAHHERLDGGGYHRGIPGAQLSVPARVIAVADRYAALVSDRPQRPAQTPAQARAILGGEARDGRLDPDAVRAVVSAAEGTTGGRATPPAGLTRRQVDVLRLMAQGLSNRAIADRLVISPRTAEHHVQDVYARIGVTSRAAAALFAMEHGLLQPVASEMRSSADAGRIVPPRSSFRTTGSRSTGARRKAL</sequence>
<protein>
    <submittedName>
        <fullName evidence="4">HD domain-containing phosphohydrolase</fullName>
    </submittedName>
</protein>
<gene>
    <name evidence="4" type="ORF">ACFSHS_07770</name>
</gene>
<feature type="domain" description="HD-GYP" evidence="3">
    <location>
        <begin position="268"/>
        <end position="464"/>
    </location>
</feature>
<dbReference type="Pfam" id="PF13487">
    <property type="entry name" value="HD_5"/>
    <property type="match status" value="1"/>
</dbReference>
<evidence type="ECO:0000259" key="2">
    <source>
        <dbReference type="PROSITE" id="PS50043"/>
    </source>
</evidence>
<dbReference type="CDD" id="cd06170">
    <property type="entry name" value="LuxR_C_like"/>
    <property type="match status" value="1"/>
</dbReference>
<evidence type="ECO:0000256" key="1">
    <source>
        <dbReference type="SAM" id="MobiDB-lite"/>
    </source>
</evidence>
<dbReference type="InterPro" id="IPR036388">
    <property type="entry name" value="WH-like_DNA-bd_sf"/>
</dbReference>
<feature type="region of interest" description="Disordered" evidence="1">
    <location>
        <begin position="537"/>
        <end position="564"/>
    </location>
</feature>
<comment type="caution">
    <text evidence="4">The sequence shown here is derived from an EMBL/GenBank/DDBJ whole genome shotgun (WGS) entry which is preliminary data.</text>
</comment>
<dbReference type="PRINTS" id="PR00038">
    <property type="entry name" value="HTHLUXR"/>
</dbReference>
<dbReference type="Proteomes" id="UP001597402">
    <property type="component" value="Unassembled WGS sequence"/>
</dbReference>
<keyword evidence="5" id="KW-1185">Reference proteome</keyword>
<dbReference type="CDD" id="cd00077">
    <property type="entry name" value="HDc"/>
    <property type="match status" value="1"/>
</dbReference>
<dbReference type="Gene3D" id="1.10.10.10">
    <property type="entry name" value="Winged helix-like DNA-binding domain superfamily/Winged helix DNA-binding domain"/>
    <property type="match status" value="1"/>
</dbReference>
<evidence type="ECO:0000313" key="5">
    <source>
        <dbReference type="Proteomes" id="UP001597402"/>
    </source>
</evidence>
<dbReference type="PROSITE" id="PS50043">
    <property type="entry name" value="HTH_LUXR_2"/>
    <property type="match status" value="1"/>
</dbReference>
<dbReference type="InterPro" id="IPR016032">
    <property type="entry name" value="Sig_transdc_resp-reg_C-effctor"/>
</dbReference>
<dbReference type="SUPFAM" id="SSF109604">
    <property type="entry name" value="HD-domain/PDEase-like"/>
    <property type="match status" value="1"/>
</dbReference>
<evidence type="ECO:0000259" key="3">
    <source>
        <dbReference type="PROSITE" id="PS51832"/>
    </source>
</evidence>
<dbReference type="InterPro" id="IPR037522">
    <property type="entry name" value="HD_GYP_dom"/>
</dbReference>
<dbReference type="SMART" id="SM00471">
    <property type="entry name" value="HDc"/>
    <property type="match status" value="1"/>
</dbReference>
<proteinExistence type="predicted"/>
<dbReference type="Gene3D" id="1.10.3210.10">
    <property type="entry name" value="Hypothetical protein af1432"/>
    <property type="match status" value="2"/>
</dbReference>
<dbReference type="PANTHER" id="PTHR45228:SF5">
    <property type="entry name" value="CYCLIC DI-GMP PHOSPHODIESTERASE VC_1348-RELATED"/>
    <property type="match status" value="1"/>
</dbReference>
<dbReference type="InterPro" id="IPR003607">
    <property type="entry name" value="HD/PDEase_dom"/>
</dbReference>
<organism evidence="4 5">
    <name type="scientific">Blastococcus deserti</name>
    <dbReference type="NCBI Taxonomy" id="2259033"/>
    <lineage>
        <taxon>Bacteria</taxon>
        <taxon>Bacillati</taxon>
        <taxon>Actinomycetota</taxon>
        <taxon>Actinomycetes</taxon>
        <taxon>Geodermatophilales</taxon>
        <taxon>Geodermatophilaceae</taxon>
        <taxon>Blastococcus</taxon>
    </lineage>
</organism>
<dbReference type="SUPFAM" id="SSF46894">
    <property type="entry name" value="C-terminal effector domain of the bipartite response regulators"/>
    <property type="match status" value="1"/>
</dbReference>
<reference evidence="5" key="1">
    <citation type="journal article" date="2019" name="Int. J. Syst. Evol. Microbiol.">
        <title>The Global Catalogue of Microorganisms (GCM) 10K type strain sequencing project: providing services to taxonomists for standard genome sequencing and annotation.</title>
        <authorList>
            <consortium name="The Broad Institute Genomics Platform"/>
            <consortium name="The Broad Institute Genome Sequencing Center for Infectious Disease"/>
            <person name="Wu L."/>
            <person name="Ma J."/>
        </authorList>
    </citation>
    <scope>NUCLEOTIDE SEQUENCE [LARGE SCALE GENOMIC DNA]</scope>
    <source>
        <strain evidence="5">JCM 3338</strain>
    </source>
</reference>
<feature type="compositionally biased region" description="Low complexity" evidence="1">
    <location>
        <begin position="546"/>
        <end position="557"/>
    </location>
</feature>
<dbReference type="RefSeq" id="WP_376873791.1">
    <property type="nucleotide sequence ID" value="NZ_JBHUHP010000008.1"/>
</dbReference>
<name>A0ABW4X9I5_9ACTN</name>
<dbReference type="PROSITE" id="PS51832">
    <property type="entry name" value="HD_GYP"/>
    <property type="match status" value="1"/>
</dbReference>